<dbReference type="PANTHER" id="PTHR15887">
    <property type="entry name" value="TRANSMEMBRANE PROTEIN 69"/>
    <property type="match status" value="1"/>
</dbReference>
<dbReference type="Proteomes" id="UP000501534">
    <property type="component" value="Chromosome"/>
</dbReference>
<name>A0A6M4GZU3_9PROT</name>
<gene>
    <name evidence="2" type="ORF">DSM104443_02138</name>
</gene>
<reference evidence="2 3" key="1">
    <citation type="submission" date="2020-04" db="EMBL/GenBank/DDBJ databases">
        <title>Usitatibacter rugosus gen. nov., sp. nov. and Usitatibacter palustris sp. nov., novel members of Usitatibacteraceae fam. nov. within the order Nitrosomonadales isolated from soil.</title>
        <authorList>
            <person name="Huber K.J."/>
            <person name="Neumann-Schaal M."/>
            <person name="Geppert A."/>
            <person name="Luckner M."/>
            <person name="Wanner G."/>
            <person name="Overmann J."/>
        </authorList>
    </citation>
    <scope>NUCLEOTIDE SEQUENCE [LARGE SCALE GENOMIC DNA]</scope>
    <source>
        <strain evidence="2 3">0125_3</strain>
    </source>
</reference>
<feature type="transmembrane region" description="Helical" evidence="1">
    <location>
        <begin position="12"/>
        <end position="32"/>
    </location>
</feature>
<dbReference type="EMBL" id="CP053069">
    <property type="protein sequence ID" value="QJR11067.1"/>
    <property type="molecule type" value="Genomic_DNA"/>
</dbReference>
<evidence type="ECO:0000313" key="3">
    <source>
        <dbReference type="Proteomes" id="UP000501534"/>
    </source>
</evidence>
<dbReference type="InterPro" id="IPR021836">
    <property type="entry name" value="DUF3429"/>
</dbReference>
<feature type="transmembrane region" description="Helical" evidence="1">
    <location>
        <begin position="103"/>
        <end position="122"/>
    </location>
</feature>
<feature type="transmembrane region" description="Helical" evidence="1">
    <location>
        <begin position="44"/>
        <end position="66"/>
    </location>
</feature>
<sequence length="156" mass="16750">MSRPLASARIKRIAWILAIAGVIPFAVATAFMFRGEAHVRVPAIAALITYSAVVLSFLGGIEWGLALREEAGNEMTRAVALGLSTVPSLAAWTVLWLNGPTQQIGTAIGIFVFAWGADQYLASRGLLPTWFVDLRTAITGVVTVILAVALWRVWST</sequence>
<evidence type="ECO:0008006" key="4">
    <source>
        <dbReference type="Google" id="ProtNLM"/>
    </source>
</evidence>
<keyword evidence="1" id="KW-0472">Membrane</keyword>
<dbReference type="PANTHER" id="PTHR15887:SF1">
    <property type="entry name" value="TRANSMEMBRANE PROTEIN 69"/>
    <property type="match status" value="1"/>
</dbReference>
<dbReference type="Pfam" id="PF11911">
    <property type="entry name" value="DUF3429"/>
    <property type="match status" value="1"/>
</dbReference>
<evidence type="ECO:0000313" key="2">
    <source>
        <dbReference type="EMBL" id="QJR11067.1"/>
    </source>
</evidence>
<evidence type="ECO:0000256" key="1">
    <source>
        <dbReference type="SAM" id="Phobius"/>
    </source>
</evidence>
<keyword evidence="3" id="KW-1185">Reference proteome</keyword>
<keyword evidence="1" id="KW-0812">Transmembrane</keyword>
<accession>A0A6M4GZU3</accession>
<organism evidence="2 3">
    <name type="scientific">Usitatibacter rugosus</name>
    <dbReference type="NCBI Taxonomy" id="2732067"/>
    <lineage>
        <taxon>Bacteria</taxon>
        <taxon>Pseudomonadati</taxon>
        <taxon>Pseudomonadota</taxon>
        <taxon>Betaproteobacteria</taxon>
        <taxon>Nitrosomonadales</taxon>
        <taxon>Usitatibacteraceae</taxon>
        <taxon>Usitatibacter</taxon>
    </lineage>
</organism>
<dbReference type="RefSeq" id="WP_171092086.1">
    <property type="nucleotide sequence ID" value="NZ_CP053069.1"/>
</dbReference>
<feature type="transmembrane region" description="Helical" evidence="1">
    <location>
        <begin position="134"/>
        <end position="154"/>
    </location>
</feature>
<dbReference type="AlphaFoldDB" id="A0A6M4GZU3"/>
<keyword evidence="1" id="KW-1133">Transmembrane helix</keyword>
<dbReference type="KEGG" id="uru:DSM104443_02138"/>
<proteinExistence type="predicted"/>
<protein>
    <recommendedName>
        <fullName evidence="4">DUF3429 domain-containing protein</fullName>
    </recommendedName>
</protein>